<dbReference type="GeneID" id="106055257"/>
<keyword evidence="3" id="KW-1185">Reference proteome</keyword>
<feature type="region of interest" description="Disordered" evidence="1">
    <location>
        <begin position="344"/>
        <end position="397"/>
    </location>
</feature>
<feature type="transmembrane region" description="Helical" evidence="2">
    <location>
        <begin position="240"/>
        <end position="259"/>
    </location>
</feature>
<keyword evidence="2" id="KW-1133">Transmembrane helix</keyword>
<feature type="transmembrane region" description="Helical" evidence="2">
    <location>
        <begin position="748"/>
        <end position="767"/>
    </location>
</feature>
<feature type="transmembrane region" description="Helical" evidence="2">
    <location>
        <begin position="208"/>
        <end position="228"/>
    </location>
</feature>
<feature type="transmembrane region" description="Helical" evidence="2">
    <location>
        <begin position="688"/>
        <end position="707"/>
    </location>
</feature>
<dbReference type="Pfam" id="PF07690">
    <property type="entry name" value="MFS_1"/>
    <property type="match status" value="2"/>
</dbReference>
<dbReference type="InterPro" id="IPR050327">
    <property type="entry name" value="Proton-linked_MCT"/>
</dbReference>
<feature type="region of interest" description="Disordered" evidence="1">
    <location>
        <begin position="1"/>
        <end position="67"/>
    </location>
</feature>
<feature type="compositionally biased region" description="Basic residues" evidence="1">
    <location>
        <begin position="265"/>
        <end position="276"/>
    </location>
</feature>
<feature type="compositionally biased region" description="Basic and acidic residues" evidence="1">
    <location>
        <begin position="278"/>
        <end position="288"/>
    </location>
</feature>
<dbReference type="AlphaFoldDB" id="A0A9W2YS08"/>
<dbReference type="SUPFAM" id="SSF103473">
    <property type="entry name" value="MFS general substrate transporter"/>
    <property type="match status" value="1"/>
</dbReference>
<dbReference type="RefSeq" id="XP_055865451.1">
    <property type="nucleotide sequence ID" value="XM_056009476.1"/>
</dbReference>
<evidence type="ECO:0000256" key="1">
    <source>
        <dbReference type="SAM" id="MobiDB-lite"/>
    </source>
</evidence>
<keyword evidence="2" id="KW-0812">Transmembrane</keyword>
<dbReference type="Proteomes" id="UP001165740">
    <property type="component" value="Chromosome 14"/>
</dbReference>
<feature type="transmembrane region" description="Helical" evidence="2">
    <location>
        <begin position="621"/>
        <end position="645"/>
    </location>
</feature>
<evidence type="ECO:0000313" key="6">
    <source>
        <dbReference type="RefSeq" id="XP_055865453.1"/>
    </source>
</evidence>
<gene>
    <name evidence="4 5 6" type="primary">LOC106055257</name>
</gene>
<feature type="region of interest" description="Disordered" evidence="1">
    <location>
        <begin position="409"/>
        <end position="490"/>
    </location>
</feature>
<proteinExistence type="predicted"/>
<dbReference type="GO" id="GO:0008028">
    <property type="term" value="F:monocarboxylic acid transmembrane transporter activity"/>
    <property type="evidence" value="ECO:0007669"/>
    <property type="project" value="TreeGrafter"/>
</dbReference>
<feature type="transmembrane region" description="Helical" evidence="2">
    <location>
        <begin position="173"/>
        <end position="196"/>
    </location>
</feature>
<dbReference type="OrthoDB" id="6499973at2759"/>
<keyword evidence="2" id="KW-0472">Membrane</keyword>
<feature type="transmembrane region" description="Helical" evidence="2">
    <location>
        <begin position="657"/>
        <end position="676"/>
    </location>
</feature>
<accession>A0A9W2YS08</accession>
<feature type="transmembrane region" description="Helical" evidence="2">
    <location>
        <begin position="713"/>
        <end position="736"/>
    </location>
</feature>
<feature type="compositionally biased region" description="Basic and acidic residues" evidence="1">
    <location>
        <begin position="32"/>
        <end position="49"/>
    </location>
</feature>
<evidence type="ECO:0000313" key="3">
    <source>
        <dbReference type="Proteomes" id="UP001165740"/>
    </source>
</evidence>
<dbReference type="InterPro" id="IPR036259">
    <property type="entry name" value="MFS_trans_sf"/>
</dbReference>
<dbReference type="RefSeq" id="XP_055865452.1">
    <property type="nucleotide sequence ID" value="XM_056009477.1"/>
</dbReference>
<evidence type="ECO:0000313" key="5">
    <source>
        <dbReference type="RefSeq" id="XP_055865452.1"/>
    </source>
</evidence>
<feature type="compositionally biased region" description="Polar residues" evidence="1">
    <location>
        <begin position="360"/>
        <end position="397"/>
    </location>
</feature>
<feature type="transmembrane region" description="Helical" evidence="2">
    <location>
        <begin position="779"/>
        <end position="800"/>
    </location>
</feature>
<feature type="region of interest" description="Disordered" evidence="1">
    <location>
        <begin position="265"/>
        <end position="297"/>
    </location>
</feature>
<dbReference type="Gene3D" id="1.20.1250.20">
    <property type="entry name" value="MFS general substrate transporter like domains"/>
    <property type="match status" value="2"/>
</dbReference>
<dbReference type="CDD" id="cd17352">
    <property type="entry name" value="MFS_MCT_SLC16"/>
    <property type="match status" value="1"/>
</dbReference>
<feature type="compositionally biased region" description="Basic and acidic residues" evidence="1">
    <location>
        <begin position="1"/>
        <end position="20"/>
    </location>
</feature>
<protein>
    <submittedName>
        <fullName evidence="4 5">Monocarboxylate transporter 5-like isoform X1</fullName>
    </submittedName>
</protein>
<feature type="transmembrane region" description="Helical" evidence="2">
    <location>
        <begin position="147"/>
        <end position="167"/>
    </location>
</feature>
<feature type="transmembrane region" description="Helical" evidence="2">
    <location>
        <begin position="122"/>
        <end position="140"/>
    </location>
</feature>
<feature type="compositionally biased region" description="Polar residues" evidence="1">
    <location>
        <begin position="466"/>
        <end position="488"/>
    </location>
</feature>
<dbReference type="PANTHER" id="PTHR11360">
    <property type="entry name" value="MONOCARBOXYLATE TRANSPORTER"/>
    <property type="match status" value="1"/>
</dbReference>
<evidence type="ECO:0000256" key="2">
    <source>
        <dbReference type="SAM" id="Phobius"/>
    </source>
</evidence>
<reference evidence="4 5" key="1">
    <citation type="submission" date="2025-04" db="UniProtKB">
        <authorList>
            <consortium name="RefSeq"/>
        </authorList>
    </citation>
    <scope>IDENTIFICATION</scope>
</reference>
<sequence length="856" mass="91728">MTAENSAKKEDGGGGDEEIKLNGPDKMNSTDQKQRLLDKKKEAAKDKANGVKGRKKRRGSEDSQVSLESMEDYIPTPPDGGWGWVIVAASVVCNLIVDGIGYSFGVFLSEFVEAFKEKKSTVSLVGSLLCGTYLFAGPIVSAMTNKFGCRAVVIAGSLVATAGFIMATFSNGVIMLIITYGIIGGFGLGMIYLPAIVSVGYYFEKKRAFATGLAVAGSGLGTFIFPPLSEVILNSLSWRGGLLIIAGIILHGCICGALMRPLKAKRPAKPKNKPRAKNTFDRIKEHSRTRSVSESSSAVHSIADTNLILQGVLEAKLHREKRLQDNDSELGSLPSVAFVKRQDSYRAEENGRPSGPAAISTDTSKQKLSISSTGDSLMTSSPARDVTSSPVSQTTGSPAMLTASLVQEKETAHNGSVSPDPESEAKVSEMAESVATVGSEYFTPPLSPSTTTPSSPVHDQEDLQAHTGSNDNDNQSDLTDSTKKQSNGALMLGGEFSPLLEVPAPVIKIGGQRAGSYGGSRTNMLHIQSINSLHVSKKDLSRPLYRKDIFYSGSVLNIPQYKSQTDIKSFITSITTIPGEMEFVDGPSPSFKCINKYCSCLPRPARDVLSEMVDITLFKDISFMLICLGNVAAFLGFYIPFMFLVDRSVELGIDKSQATFLISIIGITNTVGRVLIGKLADLHLIDSLIITYISIALCGVVTALVPFCNTYPLLATNAAVFGLGMAAFISLSSIVICDRMGLEKLTNAFGLLSMVRGIAGMAGPPMAGKMYDSTGQYDMSFYIGGLLLFAGAGCHCLLHLSCLRSQTKILTWKEKRTDTVIDQPDTILEQPELEEILEMAGSKPKIVSKEEALSSV</sequence>
<feature type="transmembrane region" description="Helical" evidence="2">
    <location>
        <begin position="82"/>
        <end position="102"/>
    </location>
</feature>
<dbReference type="OMA" id="MYEEKQM"/>
<organism evidence="3 4">
    <name type="scientific">Biomphalaria glabrata</name>
    <name type="common">Bloodfluke planorb</name>
    <name type="synonym">Freshwater snail</name>
    <dbReference type="NCBI Taxonomy" id="6526"/>
    <lineage>
        <taxon>Eukaryota</taxon>
        <taxon>Metazoa</taxon>
        <taxon>Spiralia</taxon>
        <taxon>Lophotrochozoa</taxon>
        <taxon>Mollusca</taxon>
        <taxon>Gastropoda</taxon>
        <taxon>Heterobranchia</taxon>
        <taxon>Euthyneura</taxon>
        <taxon>Panpulmonata</taxon>
        <taxon>Hygrophila</taxon>
        <taxon>Lymnaeoidea</taxon>
        <taxon>Planorbidae</taxon>
        <taxon>Biomphalaria</taxon>
    </lineage>
</organism>
<evidence type="ECO:0000313" key="4">
    <source>
        <dbReference type="RefSeq" id="XP_055865451.1"/>
    </source>
</evidence>
<name>A0A9W2YS08_BIOGL</name>
<dbReference type="RefSeq" id="XP_055865453.1">
    <property type="nucleotide sequence ID" value="XM_056009478.1"/>
</dbReference>
<dbReference type="InterPro" id="IPR011701">
    <property type="entry name" value="MFS"/>
</dbReference>
<dbReference type="PANTHER" id="PTHR11360:SF286">
    <property type="entry name" value="GH22266P"/>
    <property type="match status" value="1"/>
</dbReference>